<dbReference type="GO" id="GO:0031071">
    <property type="term" value="F:cysteine desulfurase activity"/>
    <property type="evidence" value="ECO:0007669"/>
    <property type="project" value="UniProtKB-UniRule"/>
</dbReference>
<dbReference type="InterPro" id="IPR015424">
    <property type="entry name" value="PyrdxlP-dep_Trfase"/>
</dbReference>
<dbReference type="RefSeq" id="WP_027242831.1">
    <property type="nucleotide sequence ID" value="NZ_CP012508.1"/>
</dbReference>
<evidence type="ECO:0000313" key="10">
    <source>
        <dbReference type="Proteomes" id="UP000029558"/>
    </source>
</evidence>
<comment type="catalytic activity">
    <reaction evidence="6 8">
        <text>(sulfur carrier)-H + L-cysteine = (sulfur carrier)-SH + L-alanine</text>
        <dbReference type="Rhea" id="RHEA:43892"/>
        <dbReference type="Rhea" id="RHEA-COMP:14737"/>
        <dbReference type="Rhea" id="RHEA-COMP:14739"/>
        <dbReference type="ChEBI" id="CHEBI:29917"/>
        <dbReference type="ChEBI" id="CHEBI:35235"/>
        <dbReference type="ChEBI" id="CHEBI:57972"/>
        <dbReference type="ChEBI" id="CHEBI:64428"/>
        <dbReference type="EC" id="2.8.1.7"/>
    </reaction>
</comment>
<dbReference type="PANTHER" id="PTHR43586:SF8">
    <property type="entry name" value="CYSTEINE DESULFURASE 1, CHLOROPLASTIC"/>
    <property type="match status" value="1"/>
</dbReference>
<proteinExistence type="inferred from homology"/>
<comment type="cofactor">
    <cofactor evidence="1 7">
        <name>pyridoxal 5'-phosphate</name>
        <dbReference type="ChEBI" id="CHEBI:597326"/>
    </cofactor>
</comment>
<dbReference type="AlphaFoldDB" id="A0A1L6TBP1"/>
<dbReference type="GO" id="GO:0006534">
    <property type="term" value="P:cysteine metabolic process"/>
    <property type="evidence" value="ECO:0007669"/>
    <property type="project" value="UniProtKB-UniRule"/>
</dbReference>
<dbReference type="EMBL" id="CP012508">
    <property type="protein sequence ID" value="ALB22704.1"/>
    <property type="molecule type" value="Genomic_DNA"/>
</dbReference>
<gene>
    <name evidence="9" type="primary">sufS</name>
    <name evidence="9" type="ORF">KU39_1522</name>
</gene>
<evidence type="ECO:0000256" key="3">
    <source>
        <dbReference type="ARBA" id="ARBA00010447"/>
    </source>
</evidence>
<dbReference type="EC" id="2.8.1.7" evidence="8"/>
<dbReference type="PIRSF" id="PIRSF005572">
    <property type="entry name" value="NifS"/>
    <property type="match status" value="1"/>
</dbReference>
<evidence type="ECO:0000256" key="6">
    <source>
        <dbReference type="ARBA" id="ARBA00050776"/>
    </source>
</evidence>
<organism evidence="9 10">
    <name type="scientific">Piscirickettsia salmonis</name>
    <dbReference type="NCBI Taxonomy" id="1238"/>
    <lineage>
        <taxon>Bacteria</taxon>
        <taxon>Pseudomonadati</taxon>
        <taxon>Pseudomonadota</taxon>
        <taxon>Gammaproteobacteria</taxon>
        <taxon>Thiotrichales</taxon>
        <taxon>Piscirickettsiaceae</taxon>
        <taxon>Piscirickettsia</taxon>
    </lineage>
</organism>
<dbReference type="NCBIfam" id="TIGR01979">
    <property type="entry name" value="sufS"/>
    <property type="match status" value="1"/>
</dbReference>
<dbReference type="PROSITE" id="PS00595">
    <property type="entry name" value="AA_TRANSFER_CLASS_5"/>
    <property type="match status" value="1"/>
</dbReference>
<dbReference type="Pfam" id="PF00266">
    <property type="entry name" value="Aminotran_5"/>
    <property type="match status" value="1"/>
</dbReference>
<sequence length="405" mass="44771">MIFDVEKIRQDFPILEKTVHGKRLAYLDSAATAQKPQTVIDAESEFYQQYNSNVHRGVHYLSEMATVRYETVRENVREFINAASLKEVIFSSGTTAAINVIAQSFATAFIKPGDEIVISAMEHHANIVPWQMVCERCDAVLKVIDINELGELDLASFQTLLTKKTKLVAIAHVSNVLGTINPVEMIIEKAHAQGVPVLLDGAQSIVHQNIDVRALDCDFFVFSAHKLYGPTGVGVLYGKEQWLEKMPPVFGGGDMIEAVSFEKTMYAELPQKFEPGTPHIAGVIALGAAINYLKNIDFNAAAVHETQLLERATEQLQRFGVQLIGQADKKAPVISFLVPGTHAHDVSMVLDQQGVAVRTGHHCAMPLMARFKVDATLRVSFAIYSNSDDIEQLMDGMHAVRRLLM</sequence>
<dbReference type="InterPro" id="IPR015421">
    <property type="entry name" value="PyrdxlP-dep_Trfase_major"/>
</dbReference>
<comment type="similarity">
    <text evidence="3 8">Belongs to the class-V pyridoxal-phosphate-dependent aminotransferase family. Csd subfamily.</text>
</comment>
<dbReference type="InterPro" id="IPR016454">
    <property type="entry name" value="Cysteine_dSase"/>
</dbReference>
<comment type="function">
    <text evidence="2 8">Catalyzes the removal of elemental sulfur and selenium atoms from L-cysteine, L-cystine, L-selenocysteine, and L-selenocystine to produce L-alanine.</text>
</comment>
<keyword evidence="4 8" id="KW-0808">Transferase</keyword>
<dbReference type="OrthoDB" id="9808002at2"/>
<evidence type="ECO:0000256" key="4">
    <source>
        <dbReference type="ARBA" id="ARBA00022679"/>
    </source>
</evidence>
<evidence type="ECO:0000256" key="8">
    <source>
        <dbReference type="RuleBase" id="RU004506"/>
    </source>
</evidence>
<dbReference type="SUPFAM" id="SSF53383">
    <property type="entry name" value="PLP-dependent transferases"/>
    <property type="match status" value="1"/>
</dbReference>
<dbReference type="Proteomes" id="UP000029558">
    <property type="component" value="Chromosome"/>
</dbReference>
<evidence type="ECO:0000256" key="5">
    <source>
        <dbReference type="ARBA" id="ARBA00022898"/>
    </source>
</evidence>
<dbReference type="InterPro" id="IPR000192">
    <property type="entry name" value="Aminotrans_V_dom"/>
</dbReference>
<reference evidence="9 10" key="1">
    <citation type="journal article" date="2014" name="Genome Announc.">
        <title>Comparative Genome Analysis of Two Isolates of the Fish Pathogen Piscirickettsia salmonis from Different Hosts Reveals Major Differences in Virulence-Associated Secretion Systems.</title>
        <authorList>
            <person name="Bohle H."/>
            <person name="Henriquez P."/>
            <person name="Grothusen H."/>
            <person name="Navas E."/>
            <person name="Sandoval A."/>
            <person name="Bustamante F."/>
            <person name="Bustos P."/>
            <person name="Mancilla M."/>
        </authorList>
    </citation>
    <scope>NUCLEOTIDE SEQUENCE [LARGE SCALE GENOMIC DNA]</scope>
    <source>
        <strain evidence="10">B1-32597</strain>
    </source>
</reference>
<dbReference type="GO" id="GO:0030170">
    <property type="term" value="F:pyridoxal phosphate binding"/>
    <property type="evidence" value="ECO:0007669"/>
    <property type="project" value="UniProtKB-UniRule"/>
</dbReference>
<evidence type="ECO:0000313" key="9">
    <source>
        <dbReference type="EMBL" id="ALB22704.1"/>
    </source>
</evidence>
<dbReference type="InterPro" id="IPR015422">
    <property type="entry name" value="PyrdxlP-dep_Trfase_small"/>
</dbReference>
<protein>
    <recommendedName>
        <fullName evidence="8">Cysteine desulfurase</fullName>
        <ecNumber evidence="8">2.8.1.7</ecNumber>
    </recommendedName>
</protein>
<dbReference type="Gene3D" id="3.90.1150.10">
    <property type="entry name" value="Aspartate Aminotransferase, domain 1"/>
    <property type="match status" value="1"/>
</dbReference>
<dbReference type="InterPro" id="IPR010970">
    <property type="entry name" value="Cys_dSase_SufS"/>
</dbReference>
<dbReference type="InterPro" id="IPR020578">
    <property type="entry name" value="Aminotrans_V_PyrdxlP_BS"/>
</dbReference>
<dbReference type="CDD" id="cd06453">
    <property type="entry name" value="SufS_like"/>
    <property type="match status" value="1"/>
</dbReference>
<evidence type="ECO:0000256" key="1">
    <source>
        <dbReference type="ARBA" id="ARBA00001933"/>
    </source>
</evidence>
<accession>A0A1L6TBP1</accession>
<name>A0A1L6TBP1_PISSA</name>
<dbReference type="Gene3D" id="3.40.640.10">
    <property type="entry name" value="Type I PLP-dependent aspartate aminotransferase-like (Major domain)"/>
    <property type="match status" value="1"/>
</dbReference>
<dbReference type="PANTHER" id="PTHR43586">
    <property type="entry name" value="CYSTEINE DESULFURASE"/>
    <property type="match status" value="1"/>
</dbReference>
<evidence type="ECO:0000256" key="2">
    <source>
        <dbReference type="ARBA" id="ARBA00002824"/>
    </source>
</evidence>
<keyword evidence="5 8" id="KW-0663">Pyridoxal phosphate</keyword>
<evidence type="ECO:0000256" key="7">
    <source>
        <dbReference type="RuleBase" id="RU004504"/>
    </source>
</evidence>